<evidence type="ECO:0000256" key="5">
    <source>
        <dbReference type="ARBA" id="ARBA00039180"/>
    </source>
</evidence>
<keyword evidence="1" id="KW-0479">Metal-binding</keyword>
<dbReference type="PROSITE" id="PS50158">
    <property type="entry name" value="ZF_CCHC"/>
    <property type="match status" value="1"/>
</dbReference>
<evidence type="ECO:0000313" key="9">
    <source>
        <dbReference type="EMBL" id="CBY24139.1"/>
    </source>
</evidence>
<reference evidence="9" key="1">
    <citation type="journal article" date="2010" name="Science">
        <title>Plasticity of animal genome architecture unmasked by rapid evolution of a pelagic tunicate.</title>
        <authorList>
            <person name="Denoeud F."/>
            <person name="Henriet S."/>
            <person name="Mungpakdee S."/>
            <person name="Aury J.M."/>
            <person name="Da Silva C."/>
            <person name="Brinkmann H."/>
            <person name="Mikhaleva J."/>
            <person name="Olsen L.C."/>
            <person name="Jubin C."/>
            <person name="Canestro C."/>
            <person name="Bouquet J.M."/>
            <person name="Danks G."/>
            <person name="Poulain J."/>
            <person name="Campsteijn C."/>
            <person name="Adamski M."/>
            <person name="Cross I."/>
            <person name="Yadetie F."/>
            <person name="Muffato M."/>
            <person name="Louis A."/>
            <person name="Butcher S."/>
            <person name="Tsagkogeorga G."/>
            <person name="Konrad A."/>
            <person name="Singh S."/>
            <person name="Jensen M.F."/>
            <person name="Cong E.H."/>
            <person name="Eikeseth-Otteraa H."/>
            <person name="Noel B."/>
            <person name="Anthouard V."/>
            <person name="Porcel B.M."/>
            <person name="Kachouri-Lafond R."/>
            <person name="Nishino A."/>
            <person name="Ugolini M."/>
            <person name="Chourrout P."/>
            <person name="Nishida H."/>
            <person name="Aasland R."/>
            <person name="Huzurbazar S."/>
            <person name="Westhof E."/>
            <person name="Delsuc F."/>
            <person name="Lehrach H."/>
            <person name="Reinhardt R."/>
            <person name="Weissenbach J."/>
            <person name="Roy S.W."/>
            <person name="Artiguenave F."/>
            <person name="Postlethwait J.H."/>
            <person name="Manak J.R."/>
            <person name="Thompson E.M."/>
            <person name="Jaillon O."/>
            <person name="Du Pasquier L."/>
            <person name="Boudinot P."/>
            <person name="Liberles D.A."/>
            <person name="Volff J.N."/>
            <person name="Philippe H."/>
            <person name="Lenhard B."/>
            <person name="Roest Crollius H."/>
            <person name="Wincker P."/>
            <person name="Chourrout D."/>
        </authorList>
    </citation>
    <scope>NUCLEOTIDE SEQUENCE [LARGE SCALE GENOMIC DNA]</scope>
</reference>
<evidence type="ECO:0000256" key="6">
    <source>
        <dbReference type="PROSITE-ProRule" id="PRU00047"/>
    </source>
</evidence>
<dbReference type="PANTHER" id="PTHR31437">
    <property type="entry name" value="SREK1IP1 FAMILY MEMBER"/>
    <property type="match status" value="1"/>
</dbReference>
<dbReference type="GO" id="GO:0008270">
    <property type="term" value="F:zinc ion binding"/>
    <property type="evidence" value="ECO:0007669"/>
    <property type="project" value="UniProtKB-KW"/>
</dbReference>
<feature type="region of interest" description="Disordered" evidence="7">
    <location>
        <begin position="105"/>
        <end position="156"/>
    </location>
</feature>
<protein>
    <recommendedName>
        <fullName evidence="5">Protein SREK1IP1</fullName>
    </recommendedName>
</protein>
<evidence type="ECO:0000256" key="2">
    <source>
        <dbReference type="ARBA" id="ARBA00022771"/>
    </source>
</evidence>
<dbReference type="GO" id="GO:0003676">
    <property type="term" value="F:nucleic acid binding"/>
    <property type="evidence" value="ECO:0007669"/>
    <property type="project" value="InterPro"/>
</dbReference>
<name>E4XDA4_OIKDI</name>
<dbReference type="InParanoid" id="E4XDA4"/>
<feature type="domain" description="CCHC-type" evidence="8">
    <location>
        <begin position="54"/>
        <end position="69"/>
    </location>
</feature>
<dbReference type="EMBL" id="FN653038">
    <property type="protein sequence ID" value="CBY24139.1"/>
    <property type="molecule type" value="Genomic_DNA"/>
</dbReference>
<evidence type="ECO:0000259" key="8">
    <source>
        <dbReference type="PROSITE" id="PS50158"/>
    </source>
</evidence>
<accession>E4XDA4</accession>
<feature type="compositionally biased region" description="Basic residues" evidence="7">
    <location>
        <begin position="141"/>
        <end position="156"/>
    </location>
</feature>
<evidence type="ECO:0000256" key="7">
    <source>
        <dbReference type="SAM" id="MobiDB-lite"/>
    </source>
</evidence>
<dbReference type="AlphaFoldDB" id="E4XDA4"/>
<evidence type="ECO:0000256" key="1">
    <source>
        <dbReference type="ARBA" id="ARBA00022723"/>
    </source>
</evidence>
<evidence type="ECO:0000256" key="3">
    <source>
        <dbReference type="ARBA" id="ARBA00022833"/>
    </source>
</evidence>
<keyword evidence="3" id="KW-0862">Zinc</keyword>
<gene>
    <name evidence="9" type="ORF">GSOID_T00008143001</name>
</gene>
<keyword evidence="10" id="KW-1185">Reference proteome</keyword>
<comment type="function">
    <text evidence="4">Possible splicing regulator involved in the control of cellular survival.</text>
</comment>
<organism evidence="9">
    <name type="scientific">Oikopleura dioica</name>
    <name type="common">Tunicate</name>
    <dbReference type="NCBI Taxonomy" id="34765"/>
    <lineage>
        <taxon>Eukaryota</taxon>
        <taxon>Metazoa</taxon>
        <taxon>Chordata</taxon>
        <taxon>Tunicata</taxon>
        <taxon>Appendicularia</taxon>
        <taxon>Copelata</taxon>
        <taxon>Oikopleuridae</taxon>
        <taxon>Oikopleura</taxon>
    </lineage>
</organism>
<sequence>MSDSEEDNNIAFAKNQHGTAEQSIEAGTEYGVDGKALDEYASAGNTNRNTISGCRKCGYPGHLSYECRNGIKIGAGRNQNFVLDISSTSSEDEDVRLLKELKASLKAAKDKKKMKKAKKKAKKAAREKRREDRKPRERSHSRSRSRSRSRDRRYRR</sequence>
<dbReference type="Proteomes" id="UP000001307">
    <property type="component" value="Unassembled WGS sequence"/>
</dbReference>
<feature type="region of interest" description="Disordered" evidence="7">
    <location>
        <begin position="1"/>
        <end position="23"/>
    </location>
</feature>
<evidence type="ECO:0000313" key="10">
    <source>
        <dbReference type="Proteomes" id="UP000001307"/>
    </source>
</evidence>
<feature type="compositionally biased region" description="Basic and acidic residues" evidence="7">
    <location>
        <begin position="128"/>
        <end position="140"/>
    </location>
</feature>
<dbReference type="PANTHER" id="PTHR31437:SF1">
    <property type="entry name" value="PROTEIN SREK1IP1"/>
    <property type="match status" value="1"/>
</dbReference>
<dbReference type="InterPro" id="IPR001878">
    <property type="entry name" value="Znf_CCHC"/>
</dbReference>
<proteinExistence type="predicted"/>
<feature type="compositionally biased region" description="Basic residues" evidence="7">
    <location>
        <begin position="109"/>
        <end position="127"/>
    </location>
</feature>
<dbReference type="OrthoDB" id="5596742at2759"/>
<evidence type="ECO:0000256" key="4">
    <source>
        <dbReference type="ARBA" id="ARBA00037746"/>
    </source>
</evidence>
<keyword evidence="2 6" id="KW-0863">Zinc-finger</keyword>